<feature type="transmembrane region" description="Helical" evidence="1">
    <location>
        <begin position="182"/>
        <end position="203"/>
    </location>
</feature>
<comment type="caution">
    <text evidence="3">The sequence shown here is derived from an EMBL/GenBank/DDBJ whole genome shotgun (WGS) entry which is preliminary data.</text>
</comment>
<keyword evidence="1" id="KW-0812">Transmembrane</keyword>
<dbReference type="PANTHER" id="PTHR23028:SF134">
    <property type="entry name" value="PUTATIVE (AFU_ORTHOLOGUE AFUA_4G08520)-RELATED"/>
    <property type="match status" value="1"/>
</dbReference>
<reference evidence="3 4" key="1">
    <citation type="submission" date="2023-08" db="EMBL/GenBank/DDBJ databases">
        <authorList>
            <person name="Palmer J.M."/>
        </authorList>
    </citation>
    <scope>NUCLEOTIDE SEQUENCE [LARGE SCALE GENOMIC DNA]</scope>
    <source>
        <strain evidence="3 4">TWF481</strain>
    </source>
</reference>
<name>A0AAV9WIR1_9PEZI</name>
<keyword evidence="1" id="KW-0472">Membrane</keyword>
<dbReference type="Proteomes" id="UP001370758">
    <property type="component" value="Unassembled WGS sequence"/>
</dbReference>
<sequence>MQESFYKQAIWILDDYYKYAVQVVLFNDPVGYRWETNSHLWTIPTEFRESLNIFLMILGLSNFKRWARVRFILPLCVIIALYNGSWEFALFLLGFLLAEVYAKLEDDENYPTIGPPKNAQKSIYDRHPRVFQMIKVAALAIGLYLGSYPIRAPLSHETGSGFSLLTSWTPPSHAYKENHGPVYFWAAVGAGTIVASIVFLPAIQKLLCSSVCQYLGRISYSLYLVHGPLLQSLGYSLLLTTWGLVGVGRLFDPERSPNDPADRDLENIENWKTVTTWFVFAINTMATVWVSDVFWRAVDAPSVRFSRWLETRFI</sequence>
<feature type="domain" description="Acyltransferase 3" evidence="2">
    <location>
        <begin position="26"/>
        <end position="295"/>
    </location>
</feature>
<dbReference type="EMBL" id="JAVHJL010000002">
    <property type="protein sequence ID" value="KAK6509434.1"/>
    <property type="molecule type" value="Genomic_DNA"/>
</dbReference>
<keyword evidence="1" id="KW-1133">Transmembrane helix</keyword>
<feature type="transmembrane region" description="Helical" evidence="1">
    <location>
        <begin position="223"/>
        <end position="245"/>
    </location>
</feature>
<dbReference type="InterPro" id="IPR002656">
    <property type="entry name" value="Acyl_transf_3_dom"/>
</dbReference>
<gene>
    <name evidence="3" type="ORF">TWF481_004178</name>
</gene>
<proteinExistence type="predicted"/>
<dbReference type="AlphaFoldDB" id="A0AAV9WIR1"/>
<feature type="transmembrane region" description="Helical" evidence="1">
    <location>
        <begin position="71"/>
        <end position="98"/>
    </location>
</feature>
<feature type="transmembrane region" description="Helical" evidence="1">
    <location>
        <begin position="277"/>
        <end position="298"/>
    </location>
</feature>
<evidence type="ECO:0000256" key="1">
    <source>
        <dbReference type="SAM" id="Phobius"/>
    </source>
</evidence>
<protein>
    <recommendedName>
        <fullName evidence="2">Acyltransferase 3 domain-containing protein</fullName>
    </recommendedName>
</protein>
<dbReference type="InterPro" id="IPR050879">
    <property type="entry name" value="Acyltransferase_3"/>
</dbReference>
<organism evidence="3 4">
    <name type="scientific">Arthrobotrys musiformis</name>
    <dbReference type="NCBI Taxonomy" id="47236"/>
    <lineage>
        <taxon>Eukaryota</taxon>
        <taxon>Fungi</taxon>
        <taxon>Dikarya</taxon>
        <taxon>Ascomycota</taxon>
        <taxon>Pezizomycotina</taxon>
        <taxon>Orbiliomycetes</taxon>
        <taxon>Orbiliales</taxon>
        <taxon>Orbiliaceae</taxon>
        <taxon>Arthrobotrys</taxon>
    </lineage>
</organism>
<evidence type="ECO:0000313" key="4">
    <source>
        <dbReference type="Proteomes" id="UP001370758"/>
    </source>
</evidence>
<evidence type="ECO:0000259" key="2">
    <source>
        <dbReference type="Pfam" id="PF01757"/>
    </source>
</evidence>
<evidence type="ECO:0000313" key="3">
    <source>
        <dbReference type="EMBL" id="KAK6509434.1"/>
    </source>
</evidence>
<dbReference type="Pfam" id="PF01757">
    <property type="entry name" value="Acyl_transf_3"/>
    <property type="match status" value="1"/>
</dbReference>
<dbReference type="PANTHER" id="PTHR23028">
    <property type="entry name" value="ACETYLTRANSFERASE"/>
    <property type="match status" value="1"/>
</dbReference>
<keyword evidence="4" id="KW-1185">Reference proteome</keyword>
<dbReference type="GO" id="GO:0016747">
    <property type="term" value="F:acyltransferase activity, transferring groups other than amino-acyl groups"/>
    <property type="evidence" value="ECO:0007669"/>
    <property type="project" value="InterPro"/>
</dbReference>
<accession>A0AAV9WIR1</accession>